<organism evidence="3 4">
    <name type="scientific">Thioclava atlantica</name>
    <dbReference type="NCBI Taxonomy" id="1317124"/>
    <lineage>
        <taxon>Bacteria</taxon>
        <taxon>Pseudomonadati</taxon>
        <taxon>Pseudomonadota</taxon>
        <taxon>Alphaproteobacteria</taxon>
        <taxon>Rhodobacterales</taxon>
        <taxon>Paracoccaceae</taxon>
        <taxon>Thioclava</taxon>
    </lineage>
</organism>
<dbReference type="EMBL" id="AQRC01000001">
    <property type="protein sequence ID" value="KFE36847.1"/>
    <property type="molecule type" value="Genomic_DNA"/>
</dbReference>
<reference evidence="3 4" key="2">
    <citation type="journal article" date="2015" name="Antonie Van Leeuwenhoek">
        <title>Thioclava indica sp. nov., isolated from surface seawater of the Indian Ocean.</title>
        <authorList>
            <person name="Liu Y."/>
            <person name="Lai Q."/>
            <person name="Du J."/>
            <person name="Xu H."/>
            <person name="Jiang L."/>
            <person name="Shao Z."/>
        </authorList>
    </citation>
    <scope>NUCLEOTIDE SEQUENCE [LARGE SCALE GENOMIC DNA]</scope>
    <source>
        <strain evidence="3 4">13D2W-2</strain>
    </source>
</reference>
<reference evidence="4" key="1">
    <citation type="submission" date="2013-04" db="EMBL/GenBank/DDBJ databases">
        <title>Thioclava sp. 13D2W-2 Genome Sequencing.</title>
        <authorList>
            <person name="Lai Q."/>
            <person name="Li G."/>
            <person name="Shao Z."/>
        </authorList>
    </citation>
    <scope>NUCLEOTIDE SEQUENCE [LARGE SCALE GENOMIC DNA]</scope>
    <source>
        <strain evidence="4">13D2W-2</strain>
    </source>
</reference>
<keyword evidence="2" id="KW-0732">Signal</keyword>
<evidence type="ECO:0000256" key="1">
    <source>
        <dbReference type="SAM" id="MobiDB-lite"/>
    </source>
</evidence>
<keyword evidence="4" id="KW-1185">Reference proteome</keyword>
<name>A0A085U1K0_9RHOB</name>
<accession>A0A085U1K0</accession>
<dbReference type="Proteomes" id="UP000028607">
    <property type="component" value="Unassembled WGS sequence"/>
</dbReference>
<feature type="signal peptide" evidence="2">
    <location>
        <begin position="1"/>
        <end position="19"/>
    </location>
</feature>
<feature type="compositionally biased region" description="Low complexity" evidence="1">
    <location>
        <begin position="104"/>
        <end position="115"/>
    </location>
</feature>
<dbReference type="PATRIC" id="fig|1317124.6.peg.353"/>
<proteinExistence type="predicted"/>
<gene>
    <name evidence="3" type="ORF">DW2_01775</name>
</gene>
<dbReference type="PROSITE" id="PS51257">
    <property type="entry name" value="PROKAR_LIPOPROTEIN"/>
    <property type="match status" value="1"/>
</dbReference>
<dbReference type="STRING" id="1317124.DW2_01775"/>
<evidence type="ECO:0008006" key="5">
    <source>
        <dbReference type="Google" id="ProtNLM"/>
    </source>
</evidence>
<feature type="compositionally biased region" description="Polar residues" evidence="1">
    <location>
        <begin position="90"/>
        <end position="103"/>
    </location>
</feature>
<dbReference type="AlphaFoldDB" id="A0A085U1K0"/>
<sequence>MYKKYIILAVGAAALAACAPKPMPEPVTAEPVYTGKYGGPVETCRPAGYLVGSQYPVSVPDCPQQCAPGSHLVGATAARPAVCVPDPTHEGSNGNVPTRTPNDTPTGANGATTAP</sequence>
<dbReference type="RefSeq" id="WP_038142948.1">
    <property type="nucleotide sequence ID" value="NZ_AQRC01000001.1"/>
</dbReference>
<evidence type="ECO:0000256" key="2">
    <source>
        <dbReference type="SAM" id="SignalP"/>
    </source>
</evidence>
<evidence type="ECO:0000313" key="4">
    <source>
        <dbReference type="Proteomes" id="UP000028607"/>
    </source>
</evidence>
<feature type="chain" id="PRO_5001797653" description="Lipoprotein" evidence="2">
    <location>
        <begin position="20"/>
        <end position="115"/>
    </location>
</feature>
<protein>
    <recommendedName>
        <fullName evidence="5">Lipoprotein</fullName>
    </recommendedName>
</protein>
<comment type="caution">
    <text evidence="3">The sequence shown here is derived from an EMBL/GenBank/DDBJ whole genome shotgun (WGS) entry which is preliminary data.</text>
</comment>
<evidence type="ECO:0000313" key="3">
    <source>
        <dbReference type="EMBL" id="KFE36847.1"/>
    </source>
</evidence>
<dbReference type="OrthoDB" id="7872749at2"/>
<feature type="region of interest" description="Disordered" evidence="1">
    <location>
        <begin position="84"/>
        <end position="115"/>
    </location>
</feature>